<dbReference type="EMBL" id="CP013243">
    <property type="protein sequence ID" value="APH13747.1"/>
    <property type="molecule type" value="Genomic_DNA"/>
</dbReference>
<organism evidence="1 2">
    <name type="scientific">Clostridium sporogenes</name>
    <dbReference type="NCBI Taxonomy" id="1509"/>
    <lineage>
        <taxon>Bacteria</taxon>
        <taxon>Bacillati</taxon>
        <taxon>Bacillota</taxon>
        <taxon>Clostridia</taxon>
        <taxon>Eubacteriales</taxon>
        <taxon>Clostridiaceae</taxon>
        <taxon>Clostridium</taxon>
    </lineage>
</organism>
<reference evidence="1 2" key="1">
    <citation type="submission" date="2015-11" db="EMBL/GenBank/DDBJ databases">
        <authorList>
            <person name="Hill K.K."/>
            <person name="Shirey T.B."/>
            <person name="Raphael B."/>
            <person name="Daligault H.E."/>
            <person name="Davenport K.W."/>
            <person name="Bruce D.C."/>
            <person name="Foley B.T."/>
            <person name="Johnson S.L."/>
        </authorList>
    </citation>
    <scope>NUCLEOTIDE SEQUENCE [LARGE SCALE GENOMIC DNA]</scope>
    <source>
        <strain evidence="1 2">CDC_1632</strain>
    </source>
</reference>
<gene>
    <name evidence="1" type="ORF">NPD5_3219</name>
</gene>
<evidence type="ECO:0000313" key="1">
    <source>
        <dbReference type="EMBL" id="APH13747.1"/>
    </source>
</evidence>
<dbReference type="RefSeq" id="WP_072586568.1">
    <property type="nucleotide sequence ID" value="NZ_CP013243.1"/>
</dbReference>
<proteinExistence type="predicted"/>
<dbReference type="AlphaFoldDB" id="A0A1L3NCA4"/>
<accession>A0A1L3NCA4</accession>
<name>A0A1L3NCA4_CLOSG</name>
<protein>
    <submittedName>
        <fullName evidence="1">Uncharacterized protein</fullName>
    </submittedName>
</protein>
<evidence type="ECO:0000313" key="2">
    <source>
        <dbReference type="Proteomes" id="UP000182204"/>
    </source>
</evidence>
<sequence>MIKTSTYNRAVEFMSHNNIKIFNGGDTYMCLTFLKYSNSVVSLNKVLHYYRIRENSLYQSQVNKNRYLDYLIIYKESKKLLDSWNKLNDTNLNFITEVLYCSMKDCIDIAAKTLKAPLKDRIEVITAILSDTKLRKILNDRGILINLIDEGINTLNIIAEKNTKTI</sequence>
<dbReference type="Proteomes" id="UP000182204">
    <property type="component" value="Chromosome"/>
</dbReference>